<evidence type="ECO:0000259" key="2">
    <source>
        <dbReference type="Pfam" id="PF01035"/>
    </source>
</evidence>
<gene>
    <name evidence="3" type="ORF">QOL99_03270</name>
</gene>
<dbReference type="InterPro" id="IPR036217">
    <property type="entry name" value="MethylDNA_cys_MeTrfase_DNAb"/>
</dbReference>
<dbReference type="PANTHER" id="PTHR42942">
    <property type="entry name" value="6-O-METHYLGUANINE DNA METHYLTRANSFERASE"/>
    <property type="match status" value="1"/>
</dbReference>
<evidence type="ECO:0000313" key="4">
    <source>
        <dbReference type="Proteomes" id="UP001302059"/>
    </source>
</evidence>
<dbReference type="PANTHER" id="PTHR42942:SF1">
    <property type="entry name" value="ALKYLTRANSFERASE-LIKE PROTEIN 1"/>
    <property type="match status" value="1"/>
</dbReference>
<evidence type="ECO:0000313" key="3">
    <source>
        <dbReference type="EMBL" id="MDL2343164.1"/>
    </source>
</evidence>
<dbReference type="RefSeq" id="WP_285521277.1">
    <property type="nucleotide sequence ID" value="NZ_JASNGB010000013.1"/>
</dbReference>
<feature type="domain" description="Methylated-DNA-[protein]-cysteine S-methyltransferase DNA binding" evidence="2">
    <location>
        <begin position="9"/>
        <end position="96"/>
    </location>
</feature>
<comment type="caution">
    <text evidence="3">The sequence shown here is derived from an EMBL/GenBank/DDBJ whole genome shotgun (WGS) entry which is preliminary data.</text>
</comment>
<dbReference type="Pfam" id="PF01035">
    <property type="entry name" value="DNA_binding_1"/>
    <property type="match status" value="1"/>
</dbReference>
<keyword evidence="1" id="KW-0227">DNA damage</keyword>
<dbReference type="CDD" id="cd06445">
    <property type="entry name" value="ATase"/>
    <property type="match status" value="1"/>
</dbReference>
<dbReference type="InterPro" id="IPR014048">
    <property type="entry name" value="MethylDNA_cys_MeTrfase_DNA-bd"/>
</dbReference>
<dbReference type="InterPro" id="IPR036388">
    <property type="entry name" value="WH-like_DNA-bd_sf"/>
</dbReference>
<organism evidence="3 4">
    <name type="scientific">Deinococcus rhizophilus</name>
    <dbReference type="NCBI Taxonomy" id="3049544"/>
    <lineage>
        <taxon>Bacteria</taxon>
        <taxon>Thermotogati</taxon>
        <taxon>Deinococcota</taxon>
        <taxon>Deinococci</taxon>
        <taxon>Deinococcales</taxon>
        <taxon>Deinococcaceae</taxon>
        <taxon>Deinococcus</taxon>
    </lineage>
</organism>
<protein>
    <submittedName>
        <fullName evidence="3">MGMT family protein</fullName>
    </submittedName>
</protein>
<evidence type="ECO:0000256" key="1">
    <source>
        <dbReference type="ARBA" id="ARBA00022763"/>
    </source>
</evidence>
<name>A0ABT7JDM3_9DEIO</name>
<keyword evidence="4" id="KW-1185">Reference proteome</keyword>
<dbReference type="InterPro" id="IPR052520">
    <property type="entry name" value="ATL_DNA_repair"/>
</dbReference>
<dbReference type="SUPFAM" id="SSF46767">
    <property type="entry name" value="Methylated DNA-protein cysteine methyltransferase, C-terminal domain"/>
    <property type="match status" value="1"/>
</dbReference>
<sequence length="126" mass="13281">MPLSPDATFREQVLALVARIPPGRVMTYGQLALLAGRPGPGGARLAGSVLGSLAGQAQGGGSDLPWQRVINAQGKVSTHKLGFGDVQERLLEAEGVTFDPSGRCDLSRVQWWPPEDGREAAPDPLL</sequence>
<accession>A0ABT7JDM3</accession>
<proteinExistence type="predicted"/>
<dbReference type="EMBL" id="JASNGB010000013">
    <property type="protein sequence ID" value="MDL2343164.1"/>
    <property type="molecule type" value="Genomic_DNA"/>
</dbReference>
<dbReference type="Proteomes" id="UP001302059">
    <property type="component" value="Unassembled WGS sequence"/>
</dbReference>
<dbReference type="Gene3D" id="1.10.10.10">
    <property type="entry name" value="Winged helix-like DNA-binding domain superfamily/Winged helix DNA-binding domain"/>
    <property type="match status" value="1"/>
</dbReference>
<reference evidence="3 4" key="1">
    <citation type="submission" date="2023-05" db="EMBL/GenBank/DDBJ databases">
        <authorList>
            <person name="Gao F."/>
        </authorList>
    </citation>
    <scope>NUCLEOTIDE SEQUENCE [LARGE SCALE GENOMIC DNA]</scope>
    <source>
        <strain evidence="3 4">MIMF12</strain>
    </source>
</reference>